<feature type="signal peptide" evidence="1">
    <location>
        <begin position="1"/>
        <end position="26"/>
    </location>
</feature>
<keyword evidence="1" id="KW-0732">Signal</keyword>
<organism evidence="3 4">
    <name type="scientific">Thermoflavimicrobium dichotomicum</name>
    <dbReference type="NCBI Taxonomy" id="46223"/>
    <lineage>
        <taxon>Bacteria</taxon>
        <taxon>Bacillati</taxon>
        <taxon>Bacillota</taxon>
        <taxon>Bacilli</taxon>
        <taxon>Bacillales</taxon>
        <taxon>Thermoactinomycetaceae</taxon>
        <taxon>Thermoflavimicrobium</taxon>
    </lineage>
</organism>
<dbReference type="OrthoDB" id="2572716at2"/>
<dbReference type="InterPro" id="IPR007730">
    <property type="entry name" value="SPOR-like_dom"/>
</dbReference>
<evidence type="ECO:0000259" key="2">
    <source>
        <dbReference type="PROSITE" id="PS51724"/>
    </source>
</evidence>
<feature type="domain" description="SPOR" evidence="2">
    <location>
        <begin position="33"/>
        <end position="112"/>
    </location>
</feature>
<evidence type="ECO:0000313" key="4">
    <source>
        <dbReference type="Proteomes" id="UP000199545"/>
    </source>
</evidence>
<reference evidence="3 4" key="1">
    <citation type="submission" date="2016-10" db="EMBL/GenBank/DDBJ databases">
        <authorList>
            <person name="de Groot N.N."/>
        </authorList>
    </citation>
    <scope>NUCLEOTIDE SEQUENCE [LARGE SCALE GENOMIC DNA]</scope>
    <source>
        <strain evidence="3 4">DSM 44778</strain>
    </source>
</reference>
<dbReference type="EMBL" id="FORR01000002">
    <property type="protein sequence ID" value="SFI84558.1"/>
    <property type="molecule type" value="Genomic_DNA"/>
</dbReference>
<feature type="chain" id="PRO_5011458768" evidence="1">
    <location>
        <begin position="27"/>
        <end position="121"/>
    </location>
</feature>
<dbReference type="PROSITE" id="PS51724">
    <property type="entry name" value="SPOR"/>
    <property type="match status" value="1"/>
</dbReference>
<dbReference type="SUPFAM" id="SSF110997">
    <property type="entry name" value="Sporulation related repeat"/>
    <property type="match status" value="1"/>
</dbReference>
<protein>
    <submittedName>
        <fullName evidence="3">Sporulation related domain-containing protein</fullName>
    </submittedName>
</protein>
<dbReference type="Proteomes" id="UP000199545">
    <property type="component" value="Unassembled WGS sequence"/>
</dbReference>
<evidence type="ECO:0000256" key="1">
    <source>
        <dbReference type="SAM" id="SignalP"/>
    </source>
</evidence>
<dbReference type="RefSeq" id="WP_093228018.1">
    <property type="nucleotide sequence ID" value="NZ_FORR01000002.1"/>
</dbReference>
<proteinExistence type="predicted"/>
<keyword evidence="4" id="KW-1185">Reference proteome</keyword>
<gene>
    <name evidence="3" type="ORF">SAMN05421852_102209</name>
</gene>
<dbReference type="Gene3D" id="3.30.70.1070">
    <property type="entry name" value="Sporulation related repeat"/>
    <property type="match status" value="1"/>
</dbReference>
<dbReference type="GO" id="GO:0042834">
    <property type="term" value="F:peptidoglycan binding"/>
    <property type="evidence" value="ECO:0007669"/>
    <property type="project" value="InterPro"/>
</dbReference>
<dbReference type="InterPro" id="IPR036680">
    <property type="entry name" value="SPOR-like_sf"/>
</dbReference>
<dbReference type="Pfam" id="PF05036">
    <property type="entry name" value="SPOR"/>
    <property type="match status" value="1"/>
</dbReference>
<sequence length="121" mass="13576">MKLKRLWGFLVAFALMLAVGVPHASAAGGSTPGYKPKLHYVYAGSFLYKQNAYNRAAALKKQGYDAFVKVAYVNGKKFYRVQVGVFYSPKNTNKYVKKLKKKGFDGVFVVKKQGYIPPKKQ</sequence>
<name>A0A1I3LIH2_9BACL</name>
<dbReference type="STRING" id="46223.SAMN05421852_102209"/>
<accession>A0A1I3LIH2</accession>
<dbReference type="AlphaFoldDB" id="A0A1I3LIH2"/>
<evidence type="ECO:0000313" key="3">
    <source>
        <dbReference type="EMBL" id="SFI84558.1"/>
    </source>
</evidence>